<keyword evidence="1" id="KW-0732">Signal</keyword>
<proteinExistence type="predicted"/>
<dbReference type="AlphaFoldDB" id="A0A1B6MQB6"/>
<organism evidence="2">
    <name type="scientific">Graphocephala atropunctata</name>
    <dbReference type="NCBI Taxonomy" id="36148"/>
    <lineage>
        <taxon>Eukaryota</taxon>
        <taxon>Metazoa</taxon>
        <taxon>Ecdysozoa</taxon>
        <taxon>Arthropoda</taxon>
        <taxon>Hexapoda</taxon>
        <taxon>Insecta</taxon>
        <taxon>Pterygota</taxon>
        <taxon>Neoptera</taxon>
        <taxon>Paraneoptera</taxon>
        <taxon>Hemiptera</taxon>
        <taxon>Auchenorrhyncha</taxon>
        <taxon>Membracoidea</taxon>
        <taxon>Cicadellidae</taxon>
        <taxon>Cicadellinae</taxon>
        <taxon>Cicadellini</taxon>
        <taxon>Graphocephala</taxon>
    </lineage>
</organism>
<feature type="chain" id="PRO_5008588384" description="TNFR-Cys domain-containing protein" evidence="1">
    <location>
        <begin position="24"/>
        <end position="134"/>
    </location>
</feature>
<gene>
    <name evidence="2" type="ORF">g.888</name>
</gene>
<name>A0A1B6MQB6_9HEMI</name>
<feature type="signal peptide" evidence="1">
    <location>
        <begin position="1"/>
        <end position="23"/>
    </location>
</feature>
<accession>A0A1B6MQB6</accession>
<protein>
    <recommendedName>
        <fullName evidence="3">TNFR-Cys domain-containing protein</fullName>
    </recommendedName>
</protein>
<evidence type="ECO:0000256" key="1">
    <source>
        <dbReference type="SAM" id="SignalP"/>
    </source>
</evidence>
<evidence type="ECO:0000313" key="2">
    <source>
        <dbReference type="EMBL" id="JAT38093.1"/>
    </source>
</evidence>
<sequence length="134" mass="15411">MFAAWTTLASLFVILGFVDHGDCLHWGNPAPQFHVTCKYPDKVVHTCDAYEPCVSCRSAWNQVYHRCSKCNGDDSNHWYDQTKLPRHLQRHTKLCLKSKHCSVCPVCKHTRDHYRHDPYLGCDGCEDGDDYVPA</sequence>
<reference evidence="2" key="1">
    <citation type="submission" date="2015-11" db="EMBL/GenBank/DDBJ databases">
        <title>De novo transcriptome assembly of four potential Pierce s Disease insect vectors from Arizona vineyards.</title>
        <authorList>
            <person name="Tassone E.E."/>
        </authorList>
    </citation>
    <scope>NUCLEOTIDE SEQUENCE</scope>
</reference>
<evidence type="ECO:0008006" key="3">
    <source>
        <dbReference type="Google" id="ProtNLM"/>
    </source>
</evidence>
<dbReference type="EMBL" id="GEBQ01001884">
    <property type="protein sequence ID" value="JAT38093.1"/>
    <property type="molecule type" value="Transcribed_RNA"/>
</dbReference>